<feature type="region of interest" description="Disordered" evidence="1">
    <location>
        <begin position="25"/>
        <end position="80"/>
    </location>
</feature>
<feature type="domain" description="Methyltransferase" evidence="2">
    <location>
        <begin position="274"/>
        <end position="367"/>
    </location>
</feature>
<sequence length="848" mass="94598">MSLSSASSAIYRRSYLNWDESSFSSLDLQDTSSSHRSPSLRNSRPSSSSSSRGSLRESAPRPRTTSYKESRKRRDSAALRSSNRMSFIDFGGNTSSRLLGSLRGRMQRKRSAPLLGSTLQAIAPNEPSTSPVTSFRPGPSRFPFGTARDDNDTSLNMMDMNPLLSFRDERKRTLMPDEIVDGVGYGIRQSRLSTVAESEAGEELHGSKAEFRPSPLKKKDGTLLHSYPRSDAPYMRSYNKVDLQNDAYFHLLLRRLNTSGTPSFREYLCPPEDVLDLGCGQGTWVQEATAAWPAAKIVGYDIVDLFNESEKPHPNVTLKSGNFVAHRLPFDPGSFDLVRLANLTEAIPLHRWEHVLVEVRRVLKPAGNYNSSIFESGLDSNAISVWYLGRIEIIDDEISFPYPRLTHGGPGSGFLRRKGSRDVRNSWESNTSKLSSDVLDYSEQATDTSFLDLDAMMKRDSIGSAPGLCREDSPSEESADSLRTPIDDLYGLATLLESKNLSAYNDTSMPSMPLCQEIEEIYKRMLETIYDISTRPSDFLESLLRKVFGPAGKVNVLKDFQLSLLNPEMHDLVVSSKNADSILDNPKKSRKLFKTEKDGRRIDKNKEILDKVMVSQSKSKALRVLGAGDPTPVWNPISTNASDDSDIIEEQAQASPATRVRASSAFSALAFPASSRPSTSSSVASQVKSHNKPSGLFIFPDQFLETTSFELERHLCKHIDTLLGCRAALDEYVMSLRDENGEVIVQEDDWHDMLWDYERSRRERFGLPNVGGVLDEAEDEDEDVTNLLLKEPARHPRTVVQAVAAAINNRSCPRPSDTDSSNHSKQPSTLVRRIHVFEAYKIKPTLPS</sequence>
<dbReference type="AlphaFoldDB" id="A0A9Q5N098"/>
<feature type="compositionally biased region" description="Basic and acidic residues" evidence="1">
    <location>
        <begin position="202"/>
        <end position="222"/>
    </location>
</feature>
<keyword evidence="4" id="KW-1185">Reference proteome</keyword>
<dbReference type="Gene3D" id="3.40.50.150">
    <property type="entry name" value="Vaccinia Virus protein VP39"/>
    <property type="match status" value="1"/>
</dbReference>
<dbReference type="SUPFAM" id="SSF53335">
    <property type="entry name" value="S-adenosyl-L-methionine-dependent methyltransferases"/>
    <property type="match status" value="1"/>
</dbReference>
<dbReference type="Pfam" id="PF13649">
    <property type="entry name" value="Methyltransf_25"/>
    <property type="match status" value="1"/>
</dbReference>
<feature type="region of interest" description="Disordered" evidence="1">
    <location>
        <begin position="198"/>
        <end position="223"/>
    </location>
</feature>
<reference evidence="3" key="1">
    <citation type="submission" date="2016-06" db="EMBL/GenBank/DDBJ databases">
        <title>Draft Genome sequence of the fungus Inonotus baumii.</title>
        <authorList>
            <person name="Zhu H."/>
            <person name="Lin W."/>
        </authorList>
    </citation>
    <scope>NUCLEOTIDE SEQUENCE</scope>
    <source>
        <strain evidence="3">821</strain>
    </source>
</reference>
<gene>
    <name evidence="3" type="ORF">A7U60_g7225</name>
</gene>
<comment type="caution">
    <text evidence="3">The sequence shown here is derived from an EMBL/GenBank/DDBJ whole genome shotgun (WGS) entry which is preliminary data.</text>
</comment>
<evidence type="ECO:0000256" key="1">
    <source>
        <dbReference type="SAM" id="MobiDB-lite"/>
    </source>
</evidence>
<proteinExistence type="predicted"/>
<dbReference type="Proteomes" id="UP000757232">
    <property type="component" value="Unassembled WGS sequence"/>
</dbReference>
<evidence type="ECO:0000313" key="4">
    <source>
        <dbReference type="Proteomes" id="UP000757232"/>
    </source>
</evidence>
<dbReference type="InterPro" id="IPR029063">
    <property type="entry name" value="SAM-dependent_MTases_sf"/>
</dbReference>
<feature type="compositionally biased region" description="Low complexity" evidence="1">
    <location>
        <begin position="32"/>
        <end position="53"/>
    </location>
</feature>
<dbReference type="OrthoDB" id="2013972at2759"/>
<protein>
    <recommendedName>
        <fullName evidence="2">Methyltransferase domain-containing protein</fullName>
    </recommendedName>
</protein>
<feature type="region of interest" description="Disordered" evidence="1">
    <location>
        <begin position="122"/>
        <end position="154"/>
    </location>
</feature>
<dbReference type="CDD" id="cd02440">
    <property type="entry name" value="AdoMet_MTases"/>
    <property type="match status" value="1"/>
</dbReference>
<name>A0A9Q5N098_SANBA</name>
<evidence type="ECO:0000313" key="3">
    <source>
        <dbReference type="EMBL" id="OCB85577.1"/>
    </source>
</evidence>
<accession>A0A9Q5N098</accession>
<organism evidence="3 4">
    <name type="scientific">Sanghuangporus baumii</name>
    <name type="common">Phellinus baumii</name>
    <dbReference type="NCBI Taxonomy" id="108892"/>
    <lineage>
        <taxon>Eukaryota</taxon>
        <taxon>Fungi</taxon>
        <taxon>Dikarya</taxon>
        <taxon>Basidiomycota</taxon>
        <taxon>Agaricomycotina</taxon>
        <taxon>Agaricomycetes</taxon>
        <taxon>Hymenochaetales</taxon>
        <taxon>Hymenochaetaceae</taxon>
        <taxon>Sanghuangporus</taxon>
    </lineage>
</organism>
<dbReference type="EMBL" id="LNZH02000208">
    <property type="protein sequence ID" value="OCB85577.1"/>
    <property type="molecule type" value="Genomic_DNA"/>
</dbReference>
<dbReference type="InterPro" id="IPR041698">
    <property type="entry name" value="Methyltransf_25"/>
</dbReference>
<evidence type="ECO:0000259" key="2">
    <source>
        <dbReference type="Pfam" id="PF13649"/>
    </source>
</evidence>